<protein>
    <submittedName>
        <fullName evidence="1">Uncharacterized protein</fullName>
    </submittedName>
</protein>
<keyword evidence="2" id="KW-1185">Reference proteome</keyword>
<accession>A0A4R1BWC6</accession>
<comment type="caution">
    <text evidence="1">The sequence shown here is derived from an EMBL/GenBank/DDBJ whole genome shotgun (WGS) entry which is preliminary data.</text>
</comment>
<gene>
    <name evidence="1" type="ORF">EPD65_14610</name>
</gene>
<sequence length="85" mass="9669">MPLTEDEVTRLDDRAREVGRRVGWDLKFVVAPNPEFVGLAVGSIFIKGLDRLNDLAYLDIDLDLDAIERGDRRIVFDEDGDPRLL</sequence>
<dbReference type="Proteomes" id="UP000295453">
    <property type="component" value="Unassembled WGS sequence"/>
</dbReference>
<name>A0A4R1BWC6_9ACTN</name>
<evidence type="ECO:0000313" key="1">
    <source>
        <dbReference type="EMBL" id="TCJ21656.1"/>
    </source>
</evidence>
<evidence type="ECO:0000313" key="2">
    <source>
        <dbReference type="Proteomes" id="UP000295453"/>
    </source>
</evidence>
<proteinExistence type="predicted"/>
<organism evidence="1 2">
    <name type="scientific">Nocardioides jejuensis</name>
    <dbReference type="NCBI Taxonomy" id="2502782"/>
    <lineage>
        <taxon>Bacteria</taxon>
        <taxon>Bacillati</taxon>
        <taxon>Actinomycetota</taxon>
        <taxon>Actinomycetes</taxon>
        <taxon>Propionibacteriales</taxon>
        <taxon>Nocardioidaceae</taxon>
        <taxon>Nocardioides</taxon>
    </lineage>
</organism>
<dbReference type="EMBL" id="SJZJ01000031">
    <property type="protein sequence ID" value="TCJ21656.1"/>
    <property type="molecule type" value="Genomic_DNA"/>
</dbReference>
<reference evidence="1 2" key="1">
    <citation type="submission" date="2019-03" db="EMBL/GenBank/DDBJ databases">
        <authorList>
            <person name="Kim M.K.M."/>
        </authorList>
    </citation>
    <scope>NUCLEOTIDE SEQUENCE [LARGE SCALE GENOMIC DNA]</scope>
    <source>
        <strain evidence="1 2">18JY15-6</strain>
    </source>
</reference>
<dbReference type="OrthoDB" id="4732501at2"/>
<dbReference type="AlphaFoldDB" id="A0A4R1BWC6"/>
<dbReference type="RefSeq" id="WP_131585416.1">
    <property type="nucleotide sequence ID" value="NZ_SJZJ01000031.1"/>
</dbReference>